<dbReference type="RefSeq" id="WP_128914312.1">
    <property type="nucleotide sequence ID" value="NZ_RDSM01000003.1"/>
</dbReference>
<dbReference type="InterPro" id="IPR050463">
    <property type="entry name" value="Gfo/Idh/MocA_oxidrdct_glycsds"/>
</dbReference>
<dbReference type="Pfam" id="PF01408">
    <property type="entry name" value="GFO_IDH_MocA"/>
    <property type="match status" value="1"/>
</dbReference>
<comment type="caution">
    <text evidence="5">The sequence shown here is derived from an EMBL/GenBank/DDBJ whole genome shotgun (WGS) entry which is preliminary data.</text>
</comment>
<evidence type="ECO:0000259" key="3">
    <source>
        <dbReference type="Pfam" id="PF01408"/>
    </source>
</evidence>
<dbReference type="GO" id="GO:0016491">
    <property type="term" value="F:oxidoreductase activity"/>
    <property type="evidence" value="ECO:0007669"/>
    <property type="project" value="UniProtKB-KW"/>
</dbReference>
<gene>
    <name evidence="5" type="ORF">GRAN_3646</name>
</gene>
<organism evidence="5 6">
    <name type="scientific">Granulicella sibirica</name>
    <dbReference type="NCBI Taxonomy" id="2479048"/>
    <lineage>
        <taxon>Bacteria</taxon>
        <taxon>Pseudomonadati</taxon>
        <taxon>Acidobacteriota</taxon>
        <taxon>Terriglobia</taxon>
        <taxon>Terriglobales</taxon>
        <taxon>Acidobacteriaceae</taxon>
        <taxon>Granulicella</taxon>
    </lineage>
</organism>
<dbReference type="Gene3D" id="3.40.50.720">
    <property type="entry name" value="NAD(P)-binding Rossmann-like Domain"/>
    <property type="match status" value="1"/>
</dbReference>
<dbReference type="InterPro" id="IPR008354">
    <property type="entry name" value="Glc-Fru_OxRdtase_bac"/>
</dbReference>
<accession>A0A4Q0SU33</accession>
<evidence type="ECO:0000313" key="5">
    <source>
        <dbReference type="EMBL" id="RXH54543.1"/>
    </source>
</evidence>
<protein>
    <submittedName>
        <fullName evidence="5">Putative glucose-fructose oxidoreductase oxidoreductase protein</fullName>
    </submittedName>
</protein>
<reference evidence="6" key="2">
    <citation type="submission" date="2019-02" db="EMBL/GenBank/DDBJ databases">
        <title>Granulicella sibirica sp. nov., a psychrotolerant acidobacterium isolated from an organic soil layer in forested tundra, West Siberia.</title>
        <authorList>
            <person name="Oshkin I.Y."/>
            <person name="Kulichevskaya I.S."/>
            <person name="Rijpstra W.I.C."/>
            <person name="Sinninghe Damste J.S."/>
            <person name="Rakitin A.L."/>
            <person name="Ravin N.V."/>
            <person name="Dedysh S.N."/>
        </authorList>
    </citation>
    <scope>NUCLEOTIDE SEQUENCE [LARGE SCALE GENOMIC DNA]</scope>
    <source>
        <strain evidence="6">AF10</strain>
    </source>
</reference>
<evidence type="ECO:0000256" key="1">
    <source>
        <dbReference type="ARBA" id="ARBA00023002"/>
    </source>
</evidence>
<dbReference type="SUPFAM" id="SSF51735">
    <property type="entry name" value="NAD(P)-binding Rossmann-fold domains"/>
    <property type="match status" value="1"/>
</dbReference>
<reference evidence="5 6" key="1">
    <citation type="submission" date="2018-11" db="EMBL/GenBank/DDBJ databases">
        <authorList>
            <person name="Mardanov A.V."/>
            <person name="Ravin N.V."/>
            <person name="Dedysh S.N."/>
        </authorList>
    </citation>
    <scope>NUCLEOTIDE SEQUENCE [LARGE SCALE GENOMIC DNA]</scope>
    <source>
        <strain evidence="5 6">AF10</strain>
    </source>
</reference>
<dbReference type="OrthoDB" id="9815825at2"/>
<dbReference type="PANTHER" id="PTHR43818">
    <property type="entry name" value="BCDNA.GH03377"/>
    <property type="match status" value="1"/>
</dbReference>
<dbReference type="InterPro" id="IPR036291">
    <property type="entry name" value="NAD(P)-bd_dom_sf"/>
</dbReference>
<dbReference type="GO" id="GO:0000166">
    <property type="term" value="F:nucleotide binding"/>
    <property type="evidence" value="ECO:0007669"/>
    <property type="project" value="InterPro"/>
</dbReference>
<dbReference type="InterPro" id="IPR055170">
    <property type="entry name" value="GFO_IDH_MocA-like_dom"/>
</dbReference>
<dbReference type="AlphaFoldDB" id="A0A4Q0SU33"/>
<dbReference type="EMBL" id="RDSM01000003">
    <property type="protein sequence ID" value="RXH54543.1"/>
    <property type="molecule type" value="Genomic_DNA"/>
</dbReference>
<feature type="region of interest" description="Disordered" evidence="2">
    <location>
        <begin position="348"/>
        <end position="371"/>
    </location>
</feature>
<name>A0A4Q0SU33_9BACT</name>
<proteinExistence type="predicted"/>
<dbReference type="Pfam" id="PF22725">
    <property type="entry name" value="GFO_IDH_MocA_C3"/>
    <property type="match status" value="1"/>
</dbReference>
<sequence>MAVHVKPGTKVRYAVVGLGWISQAAFMPGVEHTGNSEMVALVTSHEEKAEKLGAMYGIKDHYSYAELDIMLASGTVDAVYLALPNFDHVETAVKVLEAGVHLLLEKPMAVSVKECERMIAASEKSGAKLMVAYRLHHEPGTLDAIQKVRDGAIGKVRFFNSSFSQQVSGQNHRAKNGFWAGPVPDMGPYPLNTVRNLFGAEPLEVFATGVNTDERFDFQDTVSVTLKFPNDRIAAFTLSYNGGDVDDFRVVGEKGDLFSEPAYQVGSAMEHVLTVEKKKSSESFSKTDHFGGELKYFSDCILNNKAPEADGEEGLLDVRVLQATEQSLLSGQPQSLAPYYRKRRPVPSQVEELSAVKEPELVVSHKPSDGQ</sequence>
<evidence type="ECO:0000313" key="6">
    <source>
        <dbReference type="Proteomes" id="UP000289437"/>
    </source>
</evidence>
<dbReference type="Proteomes" id="UP000289437">
    <property type="component" value="Unassembled WGS sequence"/>
</dbReference>
<feature type="domain" description="GFO/IDH/MocA-like oxidoreductase" evidence="4">
    <location>
        <begin position="144"/>
        <end position="257"/>
    </location>
</feature>
<evidence type="ECO:0000256" key="2">
    <source>
        <dbReference type="SAM" id="MobiDB-lite"/>
    </source>
</evidence>
<dbReference type="PANTHER" id="PTHR43818:SF11">
    <property type="entry name" value="BCDNA.GH03377"/>
    <property type="match status" value="1"/>
</dbReference>
<keyword evidence="1" id="KW-0560">Oxidoreductase</keyword>
<keyword evidence="6" id="KW-1185">Reference proteome</keyword>
<dbReference type="Gene3D" id="3.30.360.10">
    <property type="entry name" value="Dihydrodipicolinate Reductase, domain 2"/>
    <property type="match status" value="1"/>
</dbReference>
<dbReference type="SUPFAM" id="SSF55347">
    <property type="entry name" value="Glyceraldehyde-3-phosphate dehydrogenase-like, C-terminal domain"/>
    <property type="match status" value="1"/>
</dbReference>
<feature type="domain" description="Gfo/Idh/MocA-like oxidoreductase N-terminal" evidence="3">
    <location>
        <begin position="11"/>
        <end position="133"/>
    </location>
</feature>
<evidence type="ECO:0000259" key="4">
    <source>
        <dbReference type="Pfam" id="PF22725"/>
    </source>
</evidence>
<dbReference type="InterPro" id="IPR000683">
    <property type="entry name" value="Gfo/Idh/MocA-like_OxRdtase_N"/>
</dbReference>
<dbReference type="PRINTS" id="PR01775">
    <property type="entry name" value="GLFROXRDTASE"/>
</dbReference>